<gene>
    <name evidence="1" type="ORF">AN401_07085</name>
</gene>
<keyword evidence="2" id="KW-1185">Reference proteome</keyword>
<name>A0A291HNJ2_9GAMM</name>
<dbReference type="RefSeq" id="WP_096778922.1">
    <property type="nucleotide sequence ID" value="NZ_CP012621.1"/>
</dbReference>
<reference evidence="2" key="1">
    <citation type="submission" date="2015-09" db="EMBL/GenBank/DDBJ databases">
        <authorList>
            <person name="Shao Z."/>
            <person name="Wang L."/>
        </authorList>
    </citation>
    <scope>NUCLEOTIDE SEQUENCE [LARGE SCALE GENOMIC DNA]</scope>
    <source>
        <strain evidence="2">F13-1</strain>
    </source>
</reference>
<dbReference type="EMBL" id="CP012621">
    <property type="protein sequence ID" value="ATG73648.1"/>
    <property type="molecule type" value="Genomic_DNA"/>
</dbReference>
<dbReference type="Proteomes" id="UP000217763">
    <property type="component" value="Chromosome"/>
</dbReference>
<proteinExistence type="predicted"/>
<dbReference type="AlphaFoldDB" id="A0A291HNJ2"/>
<evidence type="ECO:0000313" key="2">
    <source>
        <dbReference type="Proteomes" id="UP000217763"/>
    </source>
</evidence>
<evidence type="ECO:0000313" key="1">
    <source>
        <dbReference type="EMBL" id="ATG73648.1"/>
    </source>
</evidence>
<accession>A0A291HNJ2</accession>
<organism evidence="1 2">
    <name type="scientific">Zobellella denitrificans</name>
    <dbReference type="NCBI Taxonomy" id="347534"/>
    <lineage>
        <taxon>Bacteria</taxon>
        <taxon>Pseudomonadati</taxon>
        <taxon>Pseudomonadota</taxon>
        <taxon>Gammaproteobacteria</taxon>
        <taxon>Aeromonadales</taxon>
        <taxon>Aeromonadaceae</taxon>
        <taxon>Zobellella</taxon>
    </lineage>
</organism>
<sequence length="85" mass="9559">MRELYTHIAIAVFCMAILASAVAWGSEPPARRCLSDEQINRLLRAHQQDMADAYNDGIRQLITTCIQREAVQVGDTVITCRRSQP</sequence>
<protein>
    <submittedName>
        <fullName evidence="1">Uncharacterized protein</fullName>
    </submittedName>
</protein>
<dbReference type="KEGG" id="zdf:AN401_07085"/>